<proteinExistence type="predicted"/>
<dbReference type="EMBL" id="CAKOAT010791820">
    <property type="protein sequence ID" value="CAH8388332.1"/>
    <property type="molecule type" value="Genomic_DNA"/>
</dbReference>
<sequence length="188" mass="21252">MHCSARLADMLIKFSTDLQAQFFVGGPEFLMDEIKVLEECKCIGLPNFIPRSAFAAILSKCVDAIHAKPVEFMREVWDYVEAVLLSVITKYSENFPQIQPSIQRACRRLISKIKEQSVTRVIEMVEIDKMTDYTCNPEYTTVCTQMVAAQGSFVNAVTSSNILCFTWVWKCCDYAFKEVSRSVAASSV</sequence>
<evidence type="ECO:0000313" key="3">
    <source>
        <dbReference type="Proteomes" id="UP001642260"/>
    </source>
</evidence>
<dbReference type="InterPro" id="IPR000375">
    <property type="entry name" value="Dynamin_stalk"/>
</dbReference>
<protein>
    <recommendedName>
        <fullName evidence="1">Dynamin stalk domain-containing protein</fullName>
    </recommendedName>
</protein>
<evidence type="ECO:0000259" key="1">
    <source>
        <dbReference type="Pfam" id="PF01031"/>
    </source>
</evidence>
<comment type="caution">
    <text evidence="2">The sequence shown here is derived from an EMBL/GenBank/DDBJ whole genome shotgun (WGS) entry which is preliminary data.</text>
</comment>
<keyword evidence="3" id="KW-1185">Reference proteome</keyword>
<dbReference type="AlphaFoldDB" id="A0ABC8LWQ3"/>
<dbReference type="Pfam" id="PF01031">
    <property type="entry name" value="Dynamin_M"/>
    <property type="match status" value="1"/>
</dbReference>
<dbReference type="Gene3D" id="1.20.120.1240">
    <property type="entry name" value="Dynamin, middle domain"/>
    <property type="match status" value="1"/>
</dbReference>
<gene>
    <name evidence="2" type="ORF">ERUC_LOCUS40815</name>
</gene>
<feature type="domain" description="Dynamin stalk" evidence="1">
    <location>
        <begin position="27"/>
        <end position="146"/>
    </location>
</feature>
<dbReference type="Proteomes" id="UP001642260">
    <property type="component" value="Unassembled WGS sequence"/>
</dbReference>
<accession>A0ABC8LWQ3</accession>
<organism evidence="2 3">
    <name type="scientific">Eruca vesicaria subsp. sativa</name>
    <name type="common">Garden rocket</name>
    <name type="synonym">Eruca sativa</name>
    <dbReference type="NCBI Taxonomy" id="29727"/>
    <lineage>
        <taxon>Eukaryota</taxon>
        <taxon>Viridiplantae</taxon>
        <taxon>Streptophyta</taxon>
        <taxon>Embryophyta</taxon>
        <taxon>Tracheophyta</taxon>
        <taxon>Spermatophyta</taxon>
        <taxon>Magnoliopsida</taxon>
        <taxon>eudicotyledons</taxon>
        <taxon>Gunneridae</taxon>
        <taxon>Pentapetalae</taxon>
        <taxon>rosids</taxon>
        <taxon>malvids</taxon>
        <taxon>Brassicales</taxon>
        <taxon>Brassicaceae</taxon>
        <taxon>Brassiceae</taxon>
        <taxon>Eruca</taxon>
    </lineage>
</organism>
<evidence type="ECO:0000313" key="2">
    <source>
        <dbReference type="EMBL" id="CAH8388332.1"/>
    </source>
</evidence>
<reference evidence="2 3" key="1">
    <citation type="submission" date="2022-03" db="EMBL/GenBank/DDBJ databases">
        <authorList>
            <person name="Macdonald S."/>
            <person name="Ahmed S."/>
            <person name="Newling K."/>
        </authorList>
    </citation>
    <scope>NUCLEOTIDE SEQUENCE [LARGE SCALE GENOMIC DNA]</scope>
</reference>
<name>A0ABC8LWQ3_ERUVS</name>